<reference evidence="1" key="1">
    <citation type="submission" date="2016-02" db="EMBL/GenBank/DDBJ databases">
        <title>RNAseq analyses of the midgut from blood- or serum-fed Ixodes ricinus ticks.</title>
        <authorList>
            <person name="Perner J."/>
            <person name="Provaznik J."/>
            <person name="Schrenkova J."/>
            <person name="Urbanova V."/>
            <person name="Ribeiro J.M."/>
            <person name="Kopacek P."/>
        </authorList>
    </citation>
    <scope>NUCLEOTIDE SEQUENCE</scope>
    <source>
        <tissue evidence="1">Gut</tissue>
    </source>
</reference>
<protein>
    <submittedName>
        <fullName evidence="1">Uncharacterized protein</fullName>
    </submittedName>
</protein>
<dbReference type="PANTHER" id="PTHR31912">
    <property type="entry name" value="IP13529P"/>
    <property type="match status" value="1"/>
</dbReference>
<organism evidence="1">
    <name type="scientific">Ixodes ricinus</name>
    <name type="common">Common tick</name>
    <name type="synonym">Acarus ricinus</name>
    <dbReference type="NCBI Taxonomy" id="34613"/>
    <lineage>
        <taxon>Eukaryota</taxon>
        <taxon>Metazoa</taxon>
        <taxon>Ecdysozoa</taxon>
        <taxon>Arthropoda</taxon>
        <taxon>Chelicerata</taxon>
        <taxon>Arachnida</taxon>
        <taxon>Acari</taxon>
        <taxon>Parasitiformes</taxon>
        <taxon>Ixodida</taxon>
        <taxon>Ixodoidea</taxon>
        <taxon>Ixodidae</taxon>
        <taxon>Ixodinae</taxon>
        <taxon>Ixodes</taxon>
    </lineage>
</organism>
<evidence type="ECO:0000313" key="1">
    <source>
        <dbReference type="EMBL" id="JAP73434.1"/>
    </source>
</evidence>
<dbReference type="PANTHER" id="PTHR31912:SF34">
    <property type="entry name" value="NOTOCHORD-RELATED PROTEIN"/>
    <property type="match status" value="1"/>
</dbReference>
<name>A0A131Y1R2_IXORI</name>
<proteinExistence type="evidence at transcript level"/>
<dbReference type="EMBL" id="GEFM01002362">
    <property type="protein sequence ID" value="JAP73434.1"/>
    <property type="molecule type" value="mRNA"/>
</dbReference>
<sequence length="423" mass="48197">MNRLGGFTCSFSRGSVCRFCMAHVSQLASLTREELCEVRSKQLHDSHLAAIEVNPSLYKRLYGVNERSAMALLEDFDPTLHLPPDLMHDLFEGAFPFVLKHVLKGLFQDHILSEGDLEKVVTFQYGRNDKTNRPAELSAASLNRKSTMKGTASQKRCLFRLFPQIFASSIPEGNEHWEVYLLLREVVDIVLADELPAQSLSYLEVKIQEFLRAFVACYPSVQLIPKLHYLIHYPRMISLFGPLKQVWCMRFEAKHQYFKNVAARVKNYKNICKTLAERHQLLQSYEFSELFTDEAAIMTGMKPVQRSQLLPCVQDMLPDGTAWQAKSVTALHITYHVGDVLVMSKGDDAQFSQISSIFSAGKETVLLLEKMELVEFRRHRYSFRVAKSGEMHAARPGDEAVKECLDLYLGGEVVPRSEIVLLN</sequence>
<dbReference type="AlphaFoldDB" id="A0A131Y1R2"/>
<accession>A0A131Y1R2</accession>